<accession>A0A9Q1F779</accession>
<feature type="compositionally biased region" description="Basic and acidic residues" evidence="2">
    <location>
        <begin position="36"/>
        <end position="82"/>
    </location>
</feature>
<evidence type="ECO:0000256" key="2">
    <source>
        <dbReference type="SAM" id="MobiDB-lite"/>
    </source>
</evidence>
<dbReference type="Proteomes" id="UP001152622">
    <property type="component" value="Chromosome 8"/>
</dbReference>
<dbReference type="InterPro" id="IPR039902">
    <property type="entry name" value="CCDC148/CCDC112"/>
</dbReference>
<dbReference type="PANTHER" id="PTHR21549:SF1">
    <property type="entry name" value="COILED-COIL DOMAIN-CONTAINING PROTEIN 148"/>
    <property type="match status" value="1"/>
</dbReference>
<evidence type="ECO:0008006" key="5">
    <source>
        <dbReference type="Google" id="ProtNLM"/>
    </source>
</evidence>
<proteinExistence type="predicted"/>
<keyword evidence="4" id="KW-1185">Reference proteome</keyword>
<evidence type="ECO:0000256" key="1">
    <source>
        <dbReference type="ARBA" id="ARBA00023054"/>
    </source>
</evidence>
<dbReference type="AlphaFoldDB" id="A0A9Q1F779"/>
<dbReference type="PANTHER" id="PTHR21549">
    <property type="entry name" value="MUTATED IN BLADDER CANCER 1"/>
    <property type="match status" value="1"/>
</dbReference>
<evidence type="ECO:0000313" key="3">
    <source>
        <dbReference type="EMBL" id="KAJ8352251.1"/>
    </source>
</evidence>
<sequence>MTSSPTTVTKPAFALLQQWRAQQEEVARLEAAMASRRQEEEDDRLRREQERDRARRTLQKEKVKQFYSEKQRRREEQEKKDQQRLEELRALMVEQARRDKERVQFREALLLEHKKEREAEALLRLEEEAEKRGHLEALRNKVAVIAEADPERMMGNTKAWQSRHQTGDEFVLQKPLYQLYSFTDRQIVSDPRVRIEQALREAGFHNSLYAREVLSAVPPPRLPRRDTESSIFKS</sequence>
<gene>
    <name evidence="3" type="ORF">SKAU_G00237270</name>
</gene>
<dbReference type="EMBL" id="JAINUF010000008">
    <property type="protein sequence ID" value="KAJ8352251.1"/>
    <property type="molecule type" value="Genomic_DNA"/>
</dbReference>
<feature type="region of interest" description="Disordered" evidence="2">
    <location>
        <begin position="30"/>
        <end position="82"/>
    </location>
</feature>
<protein>
    <recommendedName>
        <fullName evidence="5">Coiled-coil domain containing 148</fullName>
    </recommendedName>
</protein>
<keyword evidence="1" id="KW-0175">Coiled coil</keyword>
<comment type="caution">
    <text evidence="3">The sequence shown here is derived from an EMBL/GenBank/DDBJ whole genome shotgun (WGS) entry which is preliminary data.</text>
</comment>
<name>A0A9Q1F779_SYNKA</name>
<evidence type="ECO:0000313" key="4">
    <source>
        <dbReference type="Proteomes" id="UP001152622"/>
    </source>
</evidence>
<organism evidence="3 4">
    <name type="scientific">Synaphobranchus kaupii</name>
    <name type="common">Kaup's arrowtooth eel</name>
    <dbReference type="NCBI Taxonomy" id="118154"/>
    <lineage>
        <taxon>Eukaryota</taxon>
        <taxon>Metazoa</taxon>
        <taxon>Chordata</taxon>
        <taxon>Craniata</taxon>
        <taxon>Vertebrata</taxon>
        <taxon>Euteleostomi</taxon>
        <taxon>Actinopterygii</taxon>
        <taxon>Neopterygii</taxon>
        <taxon>Teleostei</taxon>
        <taxon>Anguilliformes</taxon>
        <taxon>Synaphobranchidae</taxon>
        <taxon>Synaphobranchus</taxon>
    </lineage>
</organism>
<dbReference type="OrthoDB" id="448087at2759"/>
<reference evidence="3" key="1">
    <citation type="journal article" date="2023" name="Science">
        <title>Genome structures resolve the early diversification of teleost fishes.</title>
        <authorList>
            <person name="Parey E."/>
            <person name="Louis A."/>
            <person name="Montfort J."/>
            <person name="Bouchez O."/>
            <person name="Roques C."/>
            <person name="Iampietro C."/>
            <person name="Lluch J."/>
            <person name="Castinel A."/>
            <person name="Donnadieu C."/>
            <person name="Desvignes T."/>
            <person name="Floi Bucao C."/>
            <person name="Jouanno E."/>
            <person name="Wen M."/>
            <person name="Mejri S."/>
            <person name="Dirks R."/>
            <person name="Jansen H."/>
            <person name="Henkel C."/>
            <person name="Chen W.J."/>
            <person name="Zahm M."/>
            <person name="Cabau C."/>
            <person name="Klopp C."/>
            <person name="Thompson A.W."/>
            <person name="Robinson-Rechavi M."/>
            <person name="Braasch I."/>
            <person name="Lecointre G."/>
            <person name="Bobe J."/>
            <person name="Postlethwait J.H."/>
            <person name="Berthelot C."/>
            <person name="Roest Crollius H."/>
            <person name="Guiguen Y."/>
        </authorList>
    </citation>
    <scope>NUCLEOTIDE SEQUENCE</scope>
    <source>
        <strain evidence="3">WJC10195</strain>
    </source>
</reference>